<name>A0A511J3F6_9ENTE</name>
<sequence length="194" mass="20184">MKKLTAVFGVSMLGATLMSGMGGFAAEVDSGESNGEVAFVTPSNGELTLDQVTSLDFDNHEIEKIDKSYEALDDHMIEVADLRGTSAGWNLQVAQSPMMSKETNTELKGASISLTNGNVATSNAGTAISVSDVTISSDNEKTLVLNAATGEGNGVTTVTYGKEGVLLNVPGKTAKVAEQYVSTLTWTLVDALNA</sequence>
<dbReference type="Proteomes" id="UP000321830">
    <property type="component" value="Unassembled WGS sequence"/>
</dbReference>
<reference evidence="3 4" key="1">
    <citation type="submission" date="2019-07" db="EMBL/GenBank/DDBJ databases">
        <title>Whole genome shotgun sequence of Enterococcus villorum NBRC 100699.</title>
        <authorList>
            <person name="Hosoyama A."/>
            <person name="Uohara A."/>
            <person name="Ohji S."/>
            <person name="Ichikawa N."/>
        </authorList>
    </citation>
    <scope>NUCLEOTIDE SEQUENCE [LARGE SCALE GENOMIC DNA]</scope>
    <source>
        <strain evidence="3 4">NBRC 100699</strain>
    </source>
</reference>
<proteinExistence type="predicted"/>
<feature type="signal peptide" evidence="1">
    <location>
        <begin position="1"/>
        <end position="25"/>
    </location>
</feature>
<keyword evidence="1" id="KW-0732">Signal</keyword>
<accession>A0A511J3F6</accession>
<feature type="domain" description="WxL" evidence="2">
    <location>
        <begin position="41"/>
        <end position="190"/>
    </location>
</feature>
<evidence type="ECO:0000256" key="1">
    <source>
        <dbReference type="SAM" id="SignalP"/>
    </source>
</evidence>
<dbReference type="Pfam" id="PF13731">
    <property type="entry name" value="WxL"/>
    <property type="match status" value="1"/>
</dbReference>
<gene>
    <name evidence="3" type="ORF">EVI01_18670</name>
</gene>
<dbReference type="RefSeq" id="WP_010750680.1">
    <property type="nucleotide sequence ID" value="NZ_BJWF01000025.1"/>
</dbReference>
<organism evidence="3 4">
    <name type="scientific">Enterococcus villorum</name>
    <dbReference type="NCBI Taxonomy" id="112904"/>
    <lineage>
        <taxon>Bacteria</taxon>
        <taxon>Bacillati</taxon>
        <taxon>Bacillota</taxon>
        <taxon>Bacilli</taxon>
        <taxon>Lactobacillales</taxon>
        <taxon>Enterococcaceae</taxon>
        <taxon>Enterococcus</taxon>
    </lineage>
</organism>
<evidence type="ECO:0000313" key="4">
    <source>
        <dbReference type="Proteomes" id="UP000321830"/>
    </source>
</evidence>
<comment type="caution">
    <text evidence="3">The sequence shown here is derived from an EMBL/GenBank/DDBJ whole genome shotgun (WGS) entry which is preliminary data.</text>
</comment>
<dbReference type="InterPro" id="IPR027994">
    <property type="entry name" value="WxL_dom"/>
</dbReference>
<feature type="chain" id="PRO_5022061778" evidence="1">
    <location>
        <begin position="26"/>
        <end position="194"/>
    </location>
</feature>
<evidence type="ECO:0000313" key="3">
    <source>
        <dbReference type="EMBL" id="GEL92530.1"/>
    </source>
</evidence>
<protein>
    <submittedName>
        <fullName evidence="3">Cell surface protein</fullName>
    </submittedName>
</protein>
<evidence type="ECO:0000259" key="2">
    <source>
        <dbReference type="Pfam" id="PF13731"/>
    </source>
</evidence>
<dbReference type="EMBL" id="BJWF01000025">
    <property type="protein sequence ID" value="GEL92530.1"/>
    <property type="molecule type" value="Genomic_DNA"/>
</dbReference>
<dbReference type="AlphaFoldDB" id="A0A511J3F6"/>